<dbReference type="EMBL" id="BLLI01000128">
    <property type="protein sequence ID" value="GFH43488.1"/>
    <property type="molecule type" value="Genomic_DNA"/>
</dbReference>
<dbReference type="RefSeq" id="WP_172209961.1">
    <property type="nucleotide sequence ID" value="NZ_BLLI01000128.1"/>
</dbReference>
<accession>A0A6A0BGJ9</accession>
<keyword evidence="1" id="KW-0812">Transmembrane</keyword>
<keyword evidence="1" id="KW-1133">Transmembrane helix</keyword>
<reference evidence="2 3" key="1">
    <citation type="submission" date="2020-02" db="EMBL/GenBank/DDBJ databases">
        <title>Draft genome sequence of Lactococcus sp. Hs30E4-3.</title>
        <authorList>
            <person name="Noda S."/>
            <person name="Yuki M."/>
            <person name="Ohkuma M."/>
        </authorList>
    </citation>
    <scope>NUCLEOTIDE SEQUENCE [LARGE SCALE GENOMIC DNA]</scope>
    <source>
        <strain evidence="2 3">Hs30E4-3</strain>
    </source>
</reference>
<dbReference type="AlphaFoldDB" id="A0A6A0BGJ9"/>
<gene>
    <name evidence="2" type="ORF">Hs30E_20680</name>
</gene>
<proteinExistence type="predicted"/>
<protein>
    <submittedName>
        <fullName evidence="2">Uncharacterized protein</fullName>
    </submittedName>
</protein>
<sequence length="91" mass="10651">MKDDFEYQDDFIEEIGKIHAPRDLINRTKLLVNQEVEKEVISEVSNHKIFHFNRYLLAALVLLMIGGGTFVYQHLQDDINITQITVDFSQK</sequence>
<keyword evidence="1" id="KW-0472">Membrane</keyword>
<organism evidence="2 3">
    <name type="scientific">Pseudolactococcus hodotermopsidis</name>
    <dbReference type="NCBI Taxonomy" id="2709157"/>
    <lineage>
        <taxon>Bacteria</taxon>
        <taxon>Bacillati</taxon>
        <taxon>Bacillota</taxon>
        <taxon>Bacilli</taxon>
        <taxon>Lactobacillales</taxon>
        <taxon>Streptococcaceae</taxon>
        <taxon>Pseudolactococcus</taxon>
    </lineage>
</organism>
<keyword evidence="3" id="KW-1185">Reference proteome</keyword>
<feature type="transmembrane region" description="Helical" evidence="1">
    <location>
        <begin position="55"/>
        <end position="75"/>
    </location>
</feature>
<evidence type="ECO:0000256" key="1">
    <source>
        <dbReference type="SAM" id="Phobius"/>
    </source>
</evidence>
<evidence type="ECO:0000313" key="2">
    <source>
        <dbReference type="EMBL" id="GFH43488.1"/>
    </source>
</evidence>
<comment type="caution">
    <text evidence="2">The sequence shown here is derived from an EMBL/GenBank/DDBJ whole genome shotgun (WGS) entry which is preliminary data.</text>
</comment>
<name>A0A6A0BGJ9_9LACT</name>
<evidence type="ECO:0000313" key="3">
    <source>
        <dbReference type="Proteomes" id="UP000480303"/>
    </source>
</evidence>
<dbReference type="Proteomes" id="UP000480303">
    <property type="component" value="Unassembled WGS sequence"/>
</dbReference>